<keyword evidence="11" id="KW-0175">Coiled coil</keyword>
<evidence type="ECO:0000256" key="11">
    <source>
        <dbReference type="SAM" id="Coils"/>
    </source>
</evidence>
<evidence type="ECO:0000256" key="3">
    <source>
        <dbReference type="ARBA" id="ARBA00022448"/>
    </source>
</evidence>
<feature type="region of interest" description="Disordered" evidence="12">
    <location>
        <begin position="158"/>
        <end position="183"/>
    </location>
</feature>
<reference evidence="14" key="1">
    <citation type="submission" date="2022-10" db="EMBL/GenBank/DDBJ databases">
        <authorList>
            <person name="Chen Y."/>
            <person name="Dougan E. K."/>
            <person name="Chan C."/>
            <person name="Rhodes N."/>
            <person name="Thang M."/>
        </authorList>
    </citation>
    <scope>NUCLEOTIDE SEQUENCE</scope>
</reference>
<feature type="region of interest" description="Disordered" evidence="12">
    <location>
        <begin position="241"/>
        <end position="276"/>
    </location>
</feature>
<feature type="region of interest" description="Disordered" evidence="12">
    <location>
        <begin position="633"/>
        <end position="660"/>
    </location>
</feature>
<feature type="compositionally biased region" description="Basic and acidic residues" evidence="12">
    <location>
        <begin position="570"/>
        <end position="579"/>
    </location>
</feature>
<dbReference type="GO" id="GO:0005813">
    <property type="term" value="C:centrosome"/>
    <property type="evidence" value="ECO:0007669"/>
    <property type="project" value="UniProtKB-SubCell"/>
</dbReference>
<evidence type="ECO:0000256" key="10">
    <source>
        <dbReference type="ARBA" id="ARBA00038465"/>
    </source>
</evidence>
<evidence type="ECO:0000256" key="12">
    <source>
        <dbReference type="SAM" id="MobiDB-lite"/>
    </source>
</evidence>
<evidence type="ECO:0000313" key="16">
    <source>
        <dbReference type="EMBL" id="CAL4769772.1"/>
    </source>
</evidence>
<evidence type="ECO:0000256" key="1">
    <source>
        <dbReference type="ARBA" id="ARBA00004120"/>
    </source>
</evidence>
<feature type="compositionally biased region" description="Basic residues" evidence="12">
    <location>
        <begin position="250"/>
        <end position="264"/>
    </location>
</feature>
<evidence type="ECO:0000256" key="5">
    <source>
        <dbReference type="ARBA" id="ARBA00022794"/>
    </source>
</evidence>
<dbReference type="Pfam" id="PF00581">
    <property type="entry name" value="Rhodanese"/>
    <property type="match status" value="1"/>
</dbReference>
<evidence type="ECO:0000256" key="7">
    <source>
        <dbReference type="ARBA" id="ARBA00023069"/>
    </source>
</evidence>
<dbReference type="PANTHER" id="PTHR44390">
    <property type="entry name" value="CENTROSOMAL PROTEIN OF 41 KDA"/>
    <property type="match status" value="1"/>
</dbReference>
<evidence type="ECO:0000256" key="4">
    <source>
        <dbReference type="ARBA" id="ARBA00022490"/>
    </source>
</evidence>
<comment type="similarity">
    <text evidence="10">Belongs to the CEP41 family.</text>
</comment>
<dbReference type="SUPFAM" id="SSF52821">
    <property type="entry name" value="Rhodanese/Cell cycle control phosphatase"/>
    <property type="match status" value="1"/>
</dbReference>
<dbReference type="EMBL" id="CAMXCT030000717">
    <property type="protein sequence ID" value="CAL4769772.1"/>
    <property type="molecule type" value="Genomic_DNA"/>
</dbReference>
<evidence type="ECO:0000256" key="9">
    <source>
        <dbReference type="ARBA" id="ARBA00023273"/>
    </source>
</evidence>
<keyword evidence="8" id="KW-0206">Cytoskeleton</keyword>
<dbReference type="InterPro" id="IPR051889">
    <property type="entry name" value="CEP41"/>
</dbReference>
<dbReference type="GO" id="GO:0036064">
    <property type="term" value="C:ciliary basal body"/>
    <property type="evidence" value="ECO:0007669"/>
    <property type="project" value="TreeGrafter"/>
</dbReference>
<comment type="caution">
    <text evidence="14">The sequence shown here is derived from an EMBL/GenBank/DDBJ whole genome shotgun (WGS) entry which is preliminary data.</text>
</comment>
<gene>
    <name evidence="14" type="ORF">C1SCF055_LOCUS10152</name>
</gene>
<evidence type="ECO:0000259" key="13">
    <source>
        <dbReference type="PROSITE" id="PS50206"/>
    </source>
</evidence>
<name>A0A9P1FPY7_9DINO</name>
<dbReference type="OrthoDB" id="70250at2759"/>
<keyword evidence="9" id="KW-0966">Cell projection</keyword>
<keyword evidence="6" id="KW-0653">Protein transport</keyword>
<keyword evidence="17" id="KW-1185">Reference proteome</keyword>
<keyword evidence="5" id="KW-0970">Cilium biogenesis/degradation</keyword>
<evidence type="ECO:0000313" key="17">
    <source>
        <dbReference type="Proteomes" id="UP001152797"/>
    </source>
</evidence>
<proteinExistence type="inferred from homology"/>
<dbReference type="PANTHER" id="PTHR44390:SF1">
    <property type="entry name" value="CENTROSOMAL PROTEIN OF 41 KDA"/>
    <property type="match status" value="1"/>
</dbReference>
<evidence type="ECO:0000313" key="14">
    <source>
        <dbReference type="EMBL" id="CAI3982460.1"/>
    </source>
</evidence>
<comment type="subcellular location">
    <subcellularLocation>
        <location evidence="1">Cytoplasm</location>
        <location evidence="1">Cytoskeleton</location>
        <location evidence="1">Cilium basal body</location>
    </subcellularLocation>
    <subcellularLocation>
        <location evidence="2">Cytoplasm</location>
        <location evidence="2">Cytoskeleton</location>
        <location evidence="2">Microtubule organizing center</location>
        <location evidence="2">Centrosome</location>
    </subcellularLocation>
</comment>
<evidence type="ECO:0000313" key="15">
    <source>
        <dbReference type="EMBL" id="CAL1135835.1"/>
    </source>
</evidence>
<protein>
    <submittedName>
        <fullName evidence="16">Pentatricopeptide repeat-containing protein, chloroplastic</fullName>
    </submittedName>
</protein>
<feature type="coiled-coil region" evidence="11">
    <location>
        <begin position="686"/>
        <end position="713"/>
    </location>
</feature>
<dbReference type="GO" id="GO:0060271">
    <property type="term" value="P:cilium assembly"/>
    <property type="evidence" value="ECO:0007669"/>
    <property type="project" value="TreeGrafter"/>
</dbReference>
<evidence type="ECO:0000256" key="2">
    <source>
        <dbReference type="ARBA" id="ARBA00004300"/>
    </source>
</evidence>
<dbReference type="Proteomes" id="UP001152797">
    <property type="component" value="Unassembled WGS sequence"/>
</dbReference>
<dbReference type="GO" id="GO:0015031">
    <property type="term" value="P:protein transport"/>
    <property type="evidence" value="ECO:0007669"/>
    <property type="project" value="UniProtKB-KW"/>
</dbReference>
<organism evidence="14">
    <name type="scientific">Cladocopium goreaui</name>
    <dbReference type="NCBI Taxonomy" id="2562237"/>
    <lineage>
        <taxon>Eukaryota</taxon>
        <taxon>Sar</taxon>
        <taxon>Alveolata</taxon>
        <taxon>Dinophyceae</taxon>
        <taxon>Suessiales</taxon>
        <taxon>Symbiodiniaceae</taxon>
        <taxon>Cladocopium</taxon>
    </lineage>
</organism>
<dbReference type="PROSITE" id="PS50206">
    <property type="entry name" value="RHODANESE_3"/>
    <property type="match status" value="1"/>
</dbReference>
<sequence length="910" mass="100263">MPKPLVLRYAHIGSSIDTGASAKKEKLHSANVTAKRKDEIFKRIRPITLVRLLQEREVSESVYALGPGCGDARFTDGASSVIASKGPVPVPPSMASVTSVAGDRCSDFFSGILGGVEISETKAMWFPIVLQALSKHVHRSDHREGMAKNGRTFTWRRKTKASPTPRHAVDNGADGGLSPQTTSRRARCGQALPEWLQVARSPQRILRMEKKDACERWLKNVNRFVEKQSEDEVVASPRLAPLATTVPGRPWRRSKTASRGRSPGRYREGPPRTAPLPKVTFKGSDPLKEAWISWDFIQHMPEHIGYLLRRSGSEEEFTERAEGSGGSQRQSVVSIVETDATVSEERDLVLLDVREADEFEQCHLPLAVSFPAPKINRDQFIPELMRCKREPSKLLVIYGANEQATIGVARLLVEKAPSLSGLRPPVRSAPGEGFPAATLSEAGNSIGSSAMASVPIAPEISQRLEFVASKEFAVFMLFVDEEASIILVATAPGELMSRVRELETAQKNEERQKKLAERKKAQELREAKKKLSKELQQAQRQLTKSEQEVNKLNGQLQRTEQQAQQATVKKNREGEKHEEGIGRIRTKHGKVGGVLREKMANVGQARGRLAHVQFALSMLEKGVIIQVGEDHNLPQPASAAAPPQRRRRRVSVGIGEDGQPIEVEEEYDETAEEGDPHTEGEETYLTADMREEFEQLKEENRRLREHLADSDQRCVTAVQLLQQAQDVLESRGGMDTSELKLRMEEKPLELTMETASTMHSSREESCQPSPTAPLDARPATQPALHVQPPNLPAAPMGPMPMLGPDGLPLPNLLGGQRPTEKRIFYAGSTLGPNRMVSGPPLAGMPNPFGYQPMQLPQDHTMPQPLGATLLASASTPAIRPMKMPLGQEPVAVPAMRQPMPVPGFGVGGWW</sequence>
<dbReference type="EMBL" id="CAMXCT020000717">
    <property type="protein sequence ID" value="CAL1135835.1"/>
    <property type="molecule type" value="Genomic_DNA"/>
</dbReference>
<dbReference type="Gene3D" id="3.40.250.10">
    <property type="entry name" value="Rhodanese-like domain"/>
    <property type="match status" value="1"/>
</dbReference>
<dbReference type="InterPro" id="IPR001763">
    <property type="entry name" value="Rhodanese-like_dom"/>
</dbReference>
<keyword evidence="3" id="KW-0813">Transport</keyword>
<evidence type="ECO:0000256" key="6">
    <source>
        <dbReference type="ARBA" id="ARBA00022927"/>
    </source>
</evidence>
<feature type="region of interest" description="Disordered" evidence="12">
    <location>
        <begin position="525"/>
        <end position="579"/>
    </location>
</feature>
<keyword evidence="7" id="KW-0969">Cilium</keyword>
<feature type="domain" description="Rhodanese" evidence="13">
    <location>
        <begin position="344"/>
        <end position="415"/>
    </location>
</feature>
<accession>A0A9P1FPY7</accession>
<dbReference type="EMBL" id="CAMXCT010000717">
    <property type="protein sequence ID" value="CAI3982460.1"/>
    <property type="molecule type" value="Genomic_DNA"/>
</dbReference>
<dbReference type="InterPro" id="IPR036873">
    <property type="entry name" value="Rhodanese-like_dom_sf"/>
</dbReference>
<feature type="compositionally biased region" description="Low complexity" evidence="12">
    <location>
        <begin position="555"/>
        <end position="567"/>
    </location>
</feature>
<dbReference type="AlphaFoldDB" id="A0A9P1FPY7"/>
<dbReference type="CDD" id="cd00158">
    <property type="entry name" value="RHOD"/>
    <property type="match status" value="1"/>
</dbReference>
<evidence type="ECO:0000256" key="8">
    <source>
        <dbReference type="ARBA" id="ARBA00023212"/>
    </source>
</evidence>
<feature type="compositionally biased region" description="Low complexity" evidence="12">
    <location>
        <begin position="634"/>
        <end position="643"/>
    </location>
</feature>
<feature type="region of interest" description="Disordered" evidence="12">
    <location>
        <begin position="757"/>
        <end position="777"/>
    </location>
</feature>
<keyword evidence="4" id="KW-0963">Cytoplasm</keyword>
<reference evidence="15" key="2">
    <citation type="submission" date="2024-04" db="EMBL/GenBank/DDBJ databases">
        <authorList>
            <person name="Chen Y."/>
            <person name="Shah S."/>
            <person name="Dougan E. K."/>
            <person name="Thang M."/>
            <person name="Chan C."/>
        </authorList>
    </citation>
    <scope>NUCLEOTIDE SEQUENCE [LARGE SCALE GENOMIC DNA]</scope>
</reference>